<proteinExistence type="inferred from homology"/>
<keyword evidence="6 8" id="KW-0472">Membrane</keyword>
<dbReference type="InterPro" id="IPR030802">
    <property type="entry name" value="Permease_MalE"/>
</dbReference>
<dbReference type="Pfam" id="PF03016">
    <property type="entry name" value="Exostosin_GT47"/>
    <property type="match status" value="1"/>
</dbReference>
<dbReference type="GO" id="GO:0005548">
    <property type="term" value="F:phospholipid transporter activity"/>
    <property type="evidence" value="ECO:0007669"/>
    <property type="project" value="TreeGrafter"/>
</dbReference>
<protein>
    <recommendedName>
        <fullName evidence="9">Exostosin GT47 domain-containing protein</fullName>
    </recommendedName>
</protein>
<feature type="transmembrane region" description="Helical" evidence="8">
    <location>
        <begin position="264"/>
        <end position="284"/>
    </location>
</feature>
<dbReference type="Pfam" id="PF02405">
    <property type="entry name" value="MlaE"/>
    <property type="match status" value="1"/>
</dbReference>
<dbReference type="InterPro" id="IPR003453">
    <property type="entry name" value="ABC_MlaE_roteobac"/>
</dbReference>
<sequence length="724" mass="80827">MKLGGRNSSRINFTRRDQSLRCLTPIWKTRLFAVSNADDGHPYAPVLEEDSNTNHAPSSEPETFFSKWSPPKYLWRGLSVPVLAGQVIIRTLKGKVHWRNTLQQLERVGPKSVGVCLLTSAFVGMAFTIQFVREFTRLGLNRSVGGVLALAFSRELSPVVTSIVVAGRIGSAFAAELGTMQVSEQTDTLRVLGSNPVDYLVTPRVIASSLALPFLTLMCFTVGMASSALLADSVYGISINIILDSAQRALRSWDIISAMIKSQVFGMIISIVSCAWGVTTMGGAKGVGESTTSAVVISLVVVTGAKNGVSFLVHGFSDALNTQKTDQHFPIDKSNKTSSPPFHETKQDFPALENNVTLSDAKEENKVHEIADQQSSNDKDPCSAIYVPFYAGLDVGRYLWDYNISVRDSSASGLVNWLAERVEWQRMWGRDHFFVSGRIAWDFRRQSDNESDWGSNLMSLPESMNMTMLSIESTSWSNEFAIPYPTYFHPSSDSEVIRWKKRMRSRKRRYLFSFAGAPRPGMNDSIRGDLINQCLASKSTCKFLNCRSGAKKCDDPVEVIKVFRDSIFCLQPSGDSYTRRSTFDSILAGCIPVFFHPYSAYAQYIWYFPRNYSKYSVYIPEADIKDSRVSLKEALSRFTKGQILAMRKEVVKLIPKVIYAVPGSRLERFEDAFDIAVNRVVERVEKVRKDTKEGKDPGVDFAVGDRWKLKLSGVVGDHPLEQSL</sequence>
<comment type="caution">
    <text evidence="10">The sequence shown here is derived from an EMBL/GenBank/DDBJ whole genome shotgun (WGS) entry which is preliminary data.</text>
</comment>
<evidence type="ECO:0000259" key="9">
    <source>
        <dbReference type="Pfam" id="PF03016"/>
    </source>
</evidence>
<keyword evidence="11" id="KW-1185">Reference proteome</keyword>
<dbReference type="OrthoDB" id="6500128at2759"/>
<dbReference type="InterPro" id="IPR040911">
    <property type="entry name" value="Exostosin_GT47"/>
</dbReference>
<dbReference type="PANTHER" id="PTHR30188">
    <property type="entry name" value="ABC TRANSPORTER PERMEASE PROTEIN-RELATED"/>
    <property type="match status" value="1"/>
</dbReference>
<evidence type="ECO:0000313" key="11">
    <source>
        <dbReference type="Proteomes" id="UP000187203"/>
    </source>
</evidence>
<evidence type="ECO:0000256" key="7">
    <source>
        <dbReference type="SAM" id="MobiDB-lite"/>
    </source>
</evidence>
<evidence type="ECO:0000256" key="4">
    <source>
        <dbReference type="ARBA" id="ARBA00022692"/>
    </source>
</evidence>
<organism evidence="10 11">
    <name type="scientific">Corchorus olitorius</name>
    <dbReference type="NCBI Taxonomy" id="93759"/>
    <lineage>
        <taxon>Eukaryota</taxon>
        <taxon>Viridiplantae</taxon>
        <taxon>Streptophyta</taxon>
        <taxon>Embryophyta</taxon>
        <taxon>Tracheophyta</taxon>
        <taxon>Spermatophyta</taxon>
        <taxon>Magnoliopsida</taxon>
        <taxon>eudicotyledons</taxon>
        <taxon>Gunneridae</taxon>
        <taxon>Pentapetalae</taxon>
        <taxon>rosids</taxon>
        <taxon>malvids</taxon>
        <taxon>Malvales</taxon>
        <taxon>Malvaceae</taxon>
        <taxon>Grewioideae</taxon>
        <taxon>Apeibeae</taxon>
        <taxon>Corchorus</taxon>
    </lineage>
</organism>
<dbReference type="PANTHER" id="PTHR30188:SF4">
    <property type="entry name" value="PROTEIN TRIGALACTOSYLDIACYLGLYCEROL 1, CHLOROPLASTIC"/>
    <property type="match status" value="1"/>
</dbReference>
<name>A0A1R3KEW4_9ROSI</name>
<dbReference type="AlphaFoldDB" id="A0A1R3KEW4"/>
<keyword evidence="4 8" id="KW-0812">Transmembrane</keyword>
<dbReference type="GO" id="GO:0043190">
    <property type="term" value="C:ATP-binding cassette (ABC) transporter complex"/>
    <property type="evidence" value="ECO:0007669"/>
    <property type="project" value="InterPro"/>
</dbReference>
<keyword evidence="5 8" id="KW-1133">Transmembrane helix</keyword>
<keyword evidence="3" id="KW-0813">Transport</keyword>
<feature type="domain" description="Exostosin GT47" evidence="9">
    <location>
        <begin position="375"/>
        <end position="633"/>
    </location>
</feature>
<evidence type="ECO:0000256" key="6">
    <source>
        <dbReference type="ARBA" id="ARBA00023136"/>
    </source>
</evidence>
<gene>
    <name evidence="10" type="ORF">COLO4_08690</name>
</gene>
<dbReference type="EMBL" id="AWUE01013929">
    <property type="protein sequence ID" value="OMP05626.1"/>
    <property type="molecule type" value="Genomic_DNA"/>
</dbReference>
<evidence type="ECO:0000313" key="10">
    <source>
        <dbReference type="EMBL" id="OMP05626.1"/>
    </source>
</evidence>
<evidence type="ECO:0000256" key="5">
    <source>
        <dbReference type="ARBA" id="ARBA00022989"/>
    </source>
</evidence>
<evidence type="ECO:0000256" key="8">
    <source>
        <dbReference type="SAM" id="Phobius"/>
    </source>
</evidence>
<accession>A0A1R3KEW4</accession>
<evidence type="ECO:0000256" key="1">
    <source>
        <dbReference type="ARBA" id="ARBA00004141"/>
    </source>
</evidence>
<evidence type="ECO:0000256" key="3">
    <source>
        <dbReference type="ARBA" id="ARBA00022448"/>
    </source>
</evidence>
<dbReference type="STRING" id="93759.A0A1R3KEW4"/>
<evidence type="ECO:0000256" key="2">
    <source>
        <dbReference type="ARBA" id="ARBA00007556"/>
    </source>
</evidence>
<feature type="transmembrane region" description="Helical" evidence="8">
    <location>
        <begin position="210"/>
        <end position="243"/>
    </location>
</feature>
<reference evidence="11" key="1">
    <citation type="submission" date="2013-09" db="EMBL/GenBank/DDBJ databases">
        <title>Corchorus olitorius genome sequencing.</title>
        <authorList>
            <person name="Alam M."/>
            <person name="Haque M.S."/>
            <person name="Islam M.S."/>
            <person name="Emdad E.M."/>
            <person name="Islam M.M."/>
            <person name="Ahmed B."/>
            <person name="Halim A."/>
            <person name="Hossen Q.M.M."/>
            <person name="Hossain M.Z."/>
            <person name="Ahmed R."/>
            <person name="Khan M.M."/>
            <person name="Islam R."/>
            <person name="Rashid M.M."/>
            <person name="Khan S.A."/>
            <person name="Rahman M.S."/>
            <person name="Alam M."/>
            <person name="Yahiya A.S."/>
            <person name="Khan M.S."/>
            <person name="Azam M.S."/>
            <person name="Haque T."/>
            <person name="Lashkar M.Z.H."/>
            <person name="Akhand A.I."/>
            <person name="Morshed G."/>
            <person name="Roy S."/>
            <person name="Uddin K.S."/>
            <person name="Rabeya T."/>
            <person name="Hossain A.S."/>
            <person name="Chowdhury A."/>
            <person name="Snigdha A.R."/>
            <person name="Mortoza M.S."/>
            <person name="Matin S.A."/>
            <person name="Hoque S.M.E."/>
            <person name="Islam M.K."/>
            <person name="Roy D.K."/>
            <person name="Haider R."/>
            <person name="Moosa M.M."/>
            <person name="Elias S.M."/>
            <person name="Hasan A.M."/>
            <person name="Jahan S."/>
            <person name="Shafiuddin M."/>
            <person name="Mahmood N."/>
            <person name="Shommy N.S."/>
        </authorList>
    </citation>
    <scope>NUCLEOTIDE SEQUENCE [LARGE SCALE GENOMIC DNA]</scope>
    <source>
        <strain evidence="11">cv. O-4</strain>
    </source>
</reference>
<comment type="similarity">
    <text evidence="2">Belongs to the MlaE permease family.</text>
</comment>
<comment type="subcellular location">
    <subcellularLocation>
        <location evidence="1">Membrane</location>
        <topology evidence="1">Multi-pass membrane protein</topology>
    </subcellularLocation>
</comment>
<feature type="region of interest" description="Disordered" evidence="7">
    <location>
        <begin position="43"/>
        <end position="63"/>
    </location>
</feature>
<dbReference type="NCBIfam" id="TIGR00056">
    <property type="entry name" value="MlaE family lipid ABC transporter permease subunit"/>
    <property type="match status" value="1"/>
</dbReference>
<dbReference type="Proteomes" id="UP000187203">
    <property type="component" value="Unassembled WGS sequence"/>
</dbReference>